<protein>
    <submittedName>
        <fullName evidence="2">Outer membrane protein slp</fullName>
    </submittedName>
</protein>
<dbReference type="Proteomes" id="UP001432180">
    <property type="component" value="Chromosome"/>
</dbReference>
<dbReference type="EMBL" id="CP121472">
    <property type="protein sequence ID" value="WPL16162.1"/>
    <property type="molecule type" value="Genomic_DNA"/>
</dbReference>
<dbReference type="PANTHER" id="PTHR37530:SF1">
    <property type="entry name" value="OUTER MEMBRANE PROTEIN SLP"/>
    <property type="match status" value="1"/>
</dbReference>
<proteinExistence type="predicted"/>
<evidence type="ECO:0000313" key="3">
    <source>
        <dbReference type="Proteomes" id="UP001432180"/>
    </source>
</evidence>
<dbReference type="PIRSF" id="PIRSF004982">
    <property type="entry name" value="SlP"/>
    <property type="match status" value="1"/>
</dbReference>
<accession>A0ABZ0S6L7</accession>
<dbReference type="Pfam" id="PF03843">
    <property type="entry name" value="Slp"/>
    <property type="match status" value="1"/>
</dbReference>
<dbReference type="PANTHER" id="PTHR37530">
    <property type="entry name" value="OUTER MEMBRANE PROTEIN SLP"/>
    <property type="match status" value="1"/>
</dbReference>
<keyword evidence="1" id="KW-0732">Signal</keyword>
<evidence type="ECO:0000313" key="2">
    <source>
        <dbReference type="EMBL" id="WPL16162.1"/>
    </source>
</evidence>
<reference evidence="2 3" key="1">
    <citation type="journal article" date="2023" name="Microorganisms">
        <title>Thiorhodovibrio frisius and Trv. litoralis spp. nov., Two Novel Members from a Clade of Fastidious Purple Sulfur Bacteria That Exhibit Unique Red-Shifted Light-Harvesting Capabilities.</title>
        <authorList>
            <person name="Methner A."/>
            <person name="Kuzyk S.B."/>
            <person name="Petersen J."/>
            <person name="Bauer S."/>
            <person name="Brinkmann H."/>
            <person name="Sichau K."/>
            <person name="Wanner G."/>
            <person name="Wolf J."/>
            <person name="Neumann-Schaal M."/>
            <person name="Henke P."/>
            <person name="Tank M."/>
            <person name="Sproer C."/>
            <person name="Bunk B."/>
            <person name="Overmann J."/>
        </authorList>
    </citation>
    <scope>NUCLEOTIDE SEQUENCE [LARGE SCALE GENOMIC DNA]</scope>
    <source>
        <strain evidence="2 3">DSM 6702</strain>
    </source>
</reference>
<keyword evidence="3" id="KW-1185">Reference proteome</keyword>
<organism evidence="2 3">
    <name type="scientific">Thiorhodovibrio winogradskyi</name>
    <dbReference type="NCBI Taxonomy" id="77007"/>
    <lineage>
        <taxon>Bacteria</taxon>
        <taxon>Pseudomonadati</taxon>
        <taxon>Pseudomonadota</taxon>
        <taxon>Gammaproteobacteria</taxon>
        <taxon>Chromatiales</taxon>
        <taxon>Chromatiaceae</taxon>
        <taxon>Thiorhodovibrio</taxon>
    </lineage>
</organism>
<dbReference type="PROSITE" id="PS51257">
    <property type="entry name" value="PROKAR_LIPOPROTEIN"/>
    <property type="match status" value="1"/>
</dbReference>
<dbReference type="InterPro" id="IPR004658">
    <property type="entry name" value="OMP_Slp"/>
</dbReference>
<name>A0ABZ0S6L7_9GAMM</name>
<feature type="chain" id="PRO_5046095280" evidence="1">
    <location>
        <begin position="23"/>
        <end position="185"/>
    </location>
</feature>
<evidence type="ECO:0000256" key="1">
    <source>
        <dbReference type="SAM" id="SignalP"/>
    </source>
</evidence>
<gene>
    <name evidence="2" type="primary">slp</name>
    <name evidence="2" type="ORF">Thiowin_01115</name>
</gene>
<feature type="signal peptide" evidence="1">
    <location>
        <begin position="1"/>
        <end position="22"/>
    </location>
</feature>
<sequence>MRGTLLVACCALLTACASPVPVAIRDPVQPSIQLGEVQQTPEVFIGRSARWGGRILKVNNGANKTRVIVLASQLGQDGRPSEGSPSTGRFIAEFQGFIDPTLYPAKRLLTVAGPIIAVEPHAIGDYSYPYPVVAALTAYLWPVPDPVVISYPYGHGWWGPGFDPFGGPWCCGPRWYPTGFGYGIW</sequence>